<organism evidence="2 3">
    <name type="scientific">Burkholderia lata (strain ATCC 17760 / DSM 23089 / LMG 22485 / NCIMB 9086 / R18194 / 383)</name>
    <dbReference type="NCBI Taxonomy" id="482957"/>
    <lineage>
        <taxon>Bacteria</taxon>
        <taxon>Pseudomonadati</taxon>
        <taxon>Pseudomonadota</taxon>
        <taxon>Betaproteobacteria</taxon>
        <taxon>Burkholderiales</taxon>
        <taxon>Burkholderiaceae</taxon>
        <taxon>Burkholderia</taxon>
        <taxon>Burkholderia cepacia complex</taxon>
    </lineage>
</organism>
<dbReference type="Pfam" id="PF22513">
    <property type="entry name" value="FitA-like_RHH"/>
    <property type="match status" value="1"/>
</dbReference>
<keyword evidence="3" id="KW-1185">Reference proteome</keyword>
<dbReference type="GO" id="GO:0006355">
    <property type="term" value="P:regulation of DNA-templated transcription"/>
    <property type="evidence" value="ECO:0007669"/>
    <property type="project" value="InterPro"/>
</dbReference>
<dbReference type="SUPFAM" id="SSF47598">
    <property type="entry name" value="Ribbon-helix-helix"/>
    <property type="match status" value="1"/>
</dbReference>
<dbReference type="PATRIC" id="fig|482957.22.peg.5120"/>
<feature type="domain" description="Antitoxin FitA-like ribbon-helix-helix" evidence="1">
    <location>
        <begin position="6"/>
        <end position="44"/>
    </location>
</feature>
<reference evidence="2" key="1">
    <citation type="submission" date="2005-10" db="EMBL/GenBank/DDBJ databases">
        <title>Complete sequence of chromosome 2 of Burkholderia sp. 383.</title>
        <authorList>
            <consortium name="US DOE Joint Genome Institute"/>
            <person name="Copeland A."/>
            <person name="Lucas S."/>
            <person name="Lapidus A."/>
            <person name="Barry K."/>
            <person name="Detter J.C."/>
            <person name="Glavina T."/>
            <person name="Hammon N."/>
            <person name="Israni S."/>
            <person name="Pitluck S."/>
            <person name="Chain P."/>
            <person name="Malfatti S."/>
            <person name="Shin M."/>
            <person name="Vergez L."/>
            <person name="Schmutz J."/>
            <person name="Larimer F."/>
            <person name="Land M."/>
            <person name="Kyrpides N."/>
            <person name="Lykidis A."/>
            <person name="Richardson P."/>
        </authorList>
    </citation>
    <scope>NUCLEOTIDE SEQUENCE [LARGE SCALE GENOMIC DNA]</scope>
    <source>
        <strain evidence="2">383</strain>
    </source>
</reference>
<dbReference type="EMBL" id="CP000152">
    <property type="protein sequence ID" value="ABB11541.1"/>
    <property type="molecule type" value="Genomic_DNA"/>
</dbReference>
<dbReference type="Gene3D" id="1.10.1220.10">
    <property type="entry name" value="Met repressor-like"/>
    <property type="match status" value="1"/>
</dbReference>
<dbReference type="AlphaFoldDB" id="Q396S0"/>
<dbReference type="HOGENOM" id="CLU_168829_1_0_4"/>
<proteinExistence type="predicted"/>
<dbReference type="InterPro" id="IPR010985">
    <property type="entry name" value="Ribbon_hlx_hlx"/>
</dbReference>
<evidence type="ECO:0000313" key="3">
    <source>
        <dbReference type="Proteomes" id="UP000002705"/>
    </source>
</evidence>
<protein>
    <recommendedName>
        <fullName evidence="1">Antitoxin FitA-like ribbon-helix-helix domain-containing protein</fullName>
    </recommendedName>
</protein>
<dbReference type="InterPro" id="IPR053853">
    <property type="entry name" value="FitA-like_RHH"/>
</dbReference>
<sequence length="82" mass="9101">MEELMANLLVRNVDDSIVQSLREQAAANGRSAEAEHRAILADALGRPKRKTFAQVLMSMPDVGDDADFQRVQDSGEARRVFD</sequence>
<evidence type="ECO:0000313" key="2">
    <source>
        <dbReference type="EMBL" id="ABB11541.1"/>
    </source>
</evidence>
<dbReference type="Proteomes" id="UP000002705">
    <property type="component" value="Chromosome 2"/>
</dbReference>
<gene>
    <name evidence="2" type="ordered locus">Bcep18194_B1427</name>
</gene>
<dbReference type="InterPro" id="IPR013321">
    <property type="entry name" value="Arc_rbn_hlx_hlx"/>
</dbReference>
<accession>Q396S0</accession>
<name>Q396S0_BURL3</name>
<evidence type="ECO:0000259" key="1">
    <source>
        <dbReference type="Pfam" id="PF22513"/>
    </source>
</evidence>
<dbReference type="KEGG" id="bur:Bcep18194_B1427"/>